<dbReference type="GO" id="GO:0008484">
    <property type="term" value="F:sulfuric ester hydrolase activity"/>
    <property type="evidence" value="ECO:0007669"/>
    <property type="project" value="TreeGrafter"/>
</dbReference>
<comment type="caution">
    <text evidence="4">The sequence shown here is derived from an EMBL/GenBank/DDBJ whole genome shotgun (WGS) entry which is preliminary data.</text>
</comment>
<sequence length="540" mass="62016">MKAILVMYDSLNRHMLPPYGNAWVKAPNFQRLAERSATFDNCYVGSMACIPARRELHTGRYNFLHRSWGPLEPFDDSMPDMLRRKGIHTHLASDHPHYWEDGGATYHTRYSSWEFFRGQEGDPWKGQIRRPPMPTRLKGALNEKAARQDFVNRQYYPTEDLHPQTLTFDAGEAFIRENHDAESWLLQIETFDPHEPFTSYPKYRDLYPRKNTDAHFDWPPYGPVSDNETDEDIRHARAEYAALVSMCDHSLGRVLDLMDELNLWRDTMLIVCTDHGYMLGEHGWWAKTAQPWFDELAHTPLFIWDPRSGRAGVRRQSLVQMIDIAPTLLDFFGLQATPRMQGVALGKTIDEDLPVREAALFGMHGEHVNVTDGRYVYMRSGPDPDRNAPLYEYTLMPTHMREMFSVEELQDIELAGPFPFSQGVSMMKIVSQPIGYSYRAGTLLFDLLADPGQAHPLFDDAVEHRMATLARDLMRASHAPDEQYERLGLPATGPVDCDQLLARAHADRAEALRLHLAARAQAMRVEVENRRAHAEAVPDR</sequence>
<evidence type="ECO:0000313" key="4">
    <source>
        <dbReference type="EMBL" id="OXI33404.1"/>
    </source>
</evidence>
<dbReference type="Pfam" id="PF00884">
    <property type="entry name" value="Sulfatase"/>
    <property type="match status" value="1"/>
</dbReference>
<accession>A0A228HT93</accession>
<reference evidence="5" key="1">
    <citation type="submission" date="2017-06" db="EMBL/GenBank/DDBJ databases">
        <authorList>
            <person name="LiPuma J."/>
            <person name="Spilker T."/>
        </authorList>
    </citation>
    <scope>NUCLEOTIDE SEQUENCE [LARGE SCALE GENOMIC DNA]</scope>
    <source>
        <strain evidence="5">AU17325</strain>
    </source>
</reference>
<dbReference type="SUPFAM" id="SSF53649">
    <property type="entry name" value="Alkaline phosphatase-like"/>
    <property type="match status" value="1"/>
</dbReference>
<evidence type="ECO:0000259" key="3">
    <source>
        <dbReference type="Pfam" id="PF00884"/>
    </source>
</evidence>
<keyword evidence="1" id="KW-0479">Metal-binding</keyword>
<dbReference type="GO" id="GO:0005737">
    <property type="term" value="C:cytoplasm"/>
    <property type="evidence" value="ECO:0007669"/>
    <property type="project" value="TreeGrafter"/>
</dbReference>
<dbReference type="CDD" id="cd16148">
    <property type="entry name" value="sulfatase_like"/>
    <property type="match status" value="1"/>
</dbReference>
<organism evidence="4 5">
    <name type="scientific">Burkholderia aenigmatica</name>
    <dbReference type="NCBI Taxonomy" id="2015348"/>
    <lineage>
        <taxon>Bacteria</taxon>
        <taxon>Pseudomonadati</taxon>
        <taxon>Pseudomonadota</taxon>
        <taxon>Betaproteobacteria</taxon>
        <taxon>Burkholderiales</taxon>
        <taxon>Burkholderiaceae</taxon>
        <taxon>Burkholderia</taxon>
        <taxon>Burkholderia cepacia complex</taxon>
    </lineage>
</organism>
<keyword evidence="2" id="KW-0378">Hydrolase</keyword>
<dbReference type="OrthoDB" id="9803751at2"/>
<dbReference type="InterPro" id="IPR000917">
    <property type="entry name" value="Sulfatase_N"/>
</dbReference>
<protein>
    <submittedName>
        <fullName evidence="4">Sulfatase</fullName>
    </submittedName>
</protein>
<name>A0A228HT93_9BURK</name>
<dbReference type="PANTHER" id="PTHR45953">
    <property type="entry name" value="IDURONATE 2-SULFATASE"/>
    <property type="match status" value="1"/>
</dbReference>
<dbReference type="Gene3D" id="3.40.720.10">
    <property type="entry name" value="Alkaline Phosphatase, subunit A"/>
    <property type="match status" value="1"/>
</dbReference>
<dbReference type="RefSeq" id="WP_089454286.1">
    <property type="nucleotide sequence ID" value="NZ_NKFA01000035.1"/>
</dbReference>
<gene>
    <name evidence="4" type="ORF">CFB84_38885</name>
</gene>
<evidence type="ECO:0000313" key="5">
    <source>
        <dbReference type="Proteomes" id="UP000214600"/>
    </source>
</evidence>
<dbReference type="AlphaFoldDB" id="A0A228HT93"/>
<dbReference type="EMBL" id="NKFA01000035">
    <property type="protein sequence ID" value="OXI33404.1"/>
    <property type="molecule type" value="Genomic_DNA"/>
</dbReference>
<feature type="domain" description="Sulfatase N-terminal" evidence="3">
    <location>
        <begin position="4"/>
        <end position="333"/>
    </location>
</feature>
<dbReference type="InterPro" id="IPR017850">
    <property type="entry name" value="Alkaline_phosphatase_core_sf"/>
</dbReference>
<dbReference type="PANTHER" id="PTHR45953:SF1">
    <property type="entry name" value="IDURONATE 2-SULFATASE"/>
    <property type="match status" value="1"/>
</dbReference>
<evidence type="ECO:0000256" key="2">
    <source>
        <dbReference type="ARBA" id="ARBA00022801"/>
    </source>
</evidence>
<dbReference type="Proteomes" id="UP000214600">
    <property type="component" value="Unassembled WGS sequence"/>
</dbReference>
<dbReference type="GO" id="GO:0046872">
    <property type="term" value="F:metal ion binding"/>
    <property type="evidence" value="ECO:0007669"/>
    <property type="project" value="UniProtKB-KW"/>
</dbReference>
<evidence type="ECO:0000256" key="1">
    <source>
        <dbReference type="ARBA" id="ARBA00022723"/>
    </source>
</evidence>
<proteinExistence type="predicted"/>
<reference evidence="4 5" key="2">
    <citation type="submission" date="2017-08" db="EMBL/GenBank/DDBJ databases">
        <title>WGS of novel Burkholderia cepaca complex species.</title>
        <authorList>
            <person name="Lipuma J."/>
            <person name="Spilker T."/>
        </authorList>
    </citation>
    <scope>NUCLEOTIDE SEQUENCE [LARGE SCALE GENOMIC DNA]</scope>
    <source>
        <strain evidence="4 5">AU17325</strain>
    </source>
</reference>